<dbReference type="CDD" id="cd16015">
    <property type="entry name" value="LTA_synthase"/>
    <property type="match status" value="1"/>
</dbReference>
<dbReference type="GO" id="GO:0005886">
    <property type="term" value="C:plasma membrane"/>
    <property type="evidence" value="ECO:0007669"/>
    <property type="project" value="UniProtKB-SubCell"/>
</dbReference>
<feature type="domain" description="Sulfatase N-terminal" evidence="10">
    <location>
        <begin position="266"/>
        <end position="544"/>
    </location>
</feature>
<feature type="transmembrane region" description="Helical" evidence="9">
    <location>
        <begin position="54"/>
        <end position="72"/>
    </location>
</feature>
<protein>
    <submittedName>
        <fullName evidence="11">Phosphoglycerol transferase I</fullName>
    </submittedName>
</protein>
<keyword evidence="2" id="KW-1003">Cell membrane</keyword>
<proteinExistence type="predicted"/>
<dbReference type="GO" id="GO:0016740">
    <property type="term" value="F:transferase activity"/>
    <property type="evidence" value="ECO:0007669"/>
    <property type="project" value="UniProtKB-KW"/>
</dbReference>
<evidence type="ECO:0000259" key="10">
    <source>
        <dbReference type="Pfam" id="PF00884"/>
    </source>
</evidence>
<dbReference type="Proteomes" id="UP000092649">
    <property type="component" value="Unassembled WGS sequence"/>
</dbReference>
<keyword evidence="5 9" id="KW-0472">Membrane</keyword>
<feature type="binding site" evidence="8">
    <location>
        <position position="493"/>
    </location>
    <ligand>
        <name>Mn(2+)</name>
        <dbReference type="ChEBI" id="CHEBI:29035"/>
    </ligand>
</feature>
<dbReference type="InterPro" id="IPR000917">
    <property type="entry name" value="Sulfatase_N"/>
</dbReference>
<evidence type="ECO:0000313" key="12">
    <source>
        <dbReference type="Proteomes" id="UP000092649"/>
    </source>
</evidence>
<comment type="caution">
    <text evidence="11">The sequence shown here is derived from an EMBL/GenBank/DDBJ whole genome shotgun (WGS) entry which is preliminary data.</text>
</comment>
<dbReference type="InterPro" id="IPR017850">
    <property type="entry name" value="Alkaline_phosphatase_core_sf"/>
</dbReference>
<keyword evidence="12" id="KW-1185">Reference proteome</keyword>
<dbReference type="AlphaFoldDB" id="A0A1A7NXU7"/>
<feature type="binding site" evidence="8">
    <location>
        <position position="274"/>
    </location>
    <ligand>
        <name>Mn(2+)</name>
        <dbReference type="ChEBI" id="CHEBI:29035"/>
    </ligand>
</feature>
<feature type="transmembrane region" description="Helical" evidence="9">
    <location>
        <begin position="170"/>
        <end position="188"/>
    </location>
</feature>
<dbReference type="PIRSF" id="PIRSF005091">
    <property type="entry name" value="Mmb_sulf_HI1246"/>
    <property type="match status" value="1"/>
</dbReference>
<reference evidence="11 12" key="1">
    <citation type="submission" date="2014-11" db="EMBL/GenBank/DDBJ databases">
        <title>Pan-genome of Gallibacterium spp.</title>
        <authorList>
            <person name="Kudirkiene E."/>
            <person name="Bojesen A.M."/>
        </authorList>
    </citation>
    <scope>NUCLEOTIDE SEQUENCE [LARGE SCALE GENOMIC DNA]</scope>
    <source>
        <strain evidence="11 12">F150</strain>
    </source>
</reference>
<sequence>MGYLKLPVRLLLFAIVLFAVLRVLFVVTYTDYFFDDIEFSQLLQAFFYGIRFDLNITTIFLAPILLIGALPFRLVYSPKVQKSLAYLALIVFIGFTVITLVDITYFGEVYRHVGREVTAISEDISFIFEVAFGSRLLNTILGTIFILLVIVSFYYMVIKNITTVEKLPALPIRIITSVLFIVVCVWLARGMIIKGRPISYADAFDEDAASINQANLILNTPFVVLKQVRAQEQLKPLNLLTPAEQQLALPAKDTFIFQSKIAPTRKNIVLILLESWSYKYIDALAHRGYGATPFMDQLIAQSQTWDHYYAAGKRSIIGIQAILSSVPVFSNHPTLGFGLELNRVSQIGKILDQQHYRTIMMQTSNRRSFNVNSIANVLGFQEYYGKEDVPIIKQYPQEPPHFGWDYDSLQFLLSKINQTPVDQPFFAFLFTGSTHEPFADAGKEFHLYPHNAANENGFLNVLRYSDWSLEQFMQGAQQQPWYKNTIFIFTADHTLNSLPSENLDEQFHIPLVIFAPDGSLPAQHSQQYASQYDLLPTIMDLLGIQTPISTFGQSLLYPTQTSPALLVGNGEMLGMISPLGNATFVGQKQLTISNDTPALQQQLLQFKLRVTVADELLDKNRWVEEDEDDDEDEQ</sequence>
<feature type="active site" evidence="6">
    <location>
        <position position="315"/>
    </location>
</feature>
<keyword evidence="3 9" id="KW-0812">Transmembrane</keyword>
<dbReference type="InterPro" id="IPR050448">
    <property type="entry name" value="OpgB/LTA_synthase_biosynth"/>
</dbReference>
<evidence type="ECO:0000256" key="2">
    <source>
        <dbReference type="ARBA" id="ARBA00022475"/>
    </source>
</evidence>
<evidence type="ECO:0000256" key="3">
    <source>
        <dbReference type="ARBA" id="ARBA00022692"/>
    </source>
</evidence>
<evidence type="ECO:0000256" key="4">
    <source>
        <dbReference type="ARBA" id="ARBA00022989"/>
    </source>
</evidence>
<dbReference type="GO" id="GO:0046872">
    <property type="term" value="F:metal ion binding"/>
    <property type="evidence" value="ECO:0007669"/>
    <property type="project" value="UniProtKB-KW"/>
</dbReference>
<feature type="transmembrane region" description="Helical" evidence="9">
    <location>
        <begin position="84"/>
        <end position="106"/>
    </location>
</feature>
<dbReference type="OrthoDB" id="9760224at2"/>
<keyword evidence="7" id="KW-0464">Manganese</keyword>
<gene>
    <name evidence="11" type="ORF">QS62_06275</name>
</gene>
<dbReference type="SUPFAM" id="SSF53649">
    <property type="entry name" value="Alkaline phosphatase-like"/>
    <property type="match status" value="1"/>
</dbReference>
<organism evidence="11 12">
    <name type="scientific">Gallibacterium salpingitidis</name>
    <dbReference type="NCBI Taxonomy" id="505341"/>
    <lineage>
        <taxon>Bacteria</taxon>
        <taxon>Pseudomonadati</taxon>
        <taxon>Pseudomonadota</taxon>
        <taxon>Gammaproteobacteria</taxon>
        <taxon>Pasteurellales</taxon>
        <taxon>Pasteurellaceae</taxon>
        <taxon>Gallibacterium</taxon>
    </lineage>
</organism>
<name>A0A1A7NXU7_9PAST</name>
<feature type="binding site" evidence="8">
    <location>
        <position position="492"/>
    </location>
    <ligand>
        <name>Mn(2+)</name>
        <dbReference type="ChEBI" id="CHEBI:29035"/>
    </ligand>
</feature>
<keyword evidence="11" id="KW-0808">Transferase</keyword>
<keyword evidence="7" id="KW-0479">Metal-binding</keyword>
<accession>A0A1A7NXU7</accession>
<evidence type="ECO:0000256" key="5">
    <source>
        <dbReference type="ARBA" id="ARBA00023136"/>
    </source>
</evidence>
<feature type="transmembrane region" description="Helical" evidence="9">
    <location>
        <begin position="136"/>
        <end position="158"/>
    </location>
</feature>
<comment type="subcellular location">
    <subcellularLocation>
        <location evidence="1">Cell membrane</location>
        <topology evidence="1">Multi-pass membrane protein</topology>
    </subcellularLocation>
</comment>
<dbReference type="PANTHER" id="PTHR47371:SF3">
    <property type="entry name" value="PHOSPHOGLYCEROL TRANSFERASE I"/>
    <property type="match status" value="1"/>
</dbReference>
<dbReference type="InterPro" id="IPR012160">
    <property type="entry name" value="LtaS-like"/>
</dbReference>
<feature type="binding site" evidence="7">
    <location>
        <position position="435"/>
    </location>
    <ligand>
        <name>substrate</name>
    </ligand>
</feature>
<feature type="transmembrane region" description="Helical" evidence="9">
    <location>
        <begin position="12"/>
        <end position="34"/>
    </location>
</feature>
<evidence type="ECO:0000256" key="7">
    <source>
        <dbReference type="PIRSR" id="PIRSR005091-2"/>
    </source>
</evidence>
<evidence type="ECO:0000256" key="1">
    <source>
        <dbReference type="ARBA" id="ARBA00004651"/>
    </source>
</evidence>
<evidence type="ECO:0000256" key="8">
    <source>
        <dbReference type="PIRSR" id="PIRSR005091-3"/>
    </source>
</evidence>
<dbReference type="Gene3D" id="3.40.720.10">
    <property type="entry name" value="Alkaline Phosphatase, subunit A"/>
    <property type="match status" value="1"/>
</dbReference>
<dbReference type="Pfam" id="PF00884">
    <property type="entry name" value="Sulfatase"/>
    <property type="match status" value="1"/>
</dbReference>
<evidence type="ECO:0000313" key="11">
    <source>
        <dbReference type="EMBL" id="OBW94405.1"/>
    </source>
</evidence>
<evidence type="ECO:0000256" key="9">
    <source>
        <dbReference type="SAM" id="Phobius"/>
    </source>
</evidence>
<dbReference type="EMBL" id="JTJL01000026">
    <property type="protein sequence ID" value="OBW94405.1"/>
    <property type="molecule type" value="Genomic_DNA"/>
</dbReference>
<evidence type="ECO:0000256" key="6">
    <source>
        <dbReference type="PIRSR" id="PIRSR005091-1"/>
    </source>
</evidence>
<dbReference type="RefSeq" id="WP_066107542.1">
    <property type="nucleotide sequence ID" value="NZ_JTJL01000026.1"/>
</dbReference>
<dbReference type="PATRIC" id="fig|505341.3.peg.1261"/>
<dbReference type="PANTHER" id="PTHR47371">
    <property type="entry name" value="LIPOTEICHOIC ACID SYNTHASE"/>
    <property type="match status" value="1"/>
</dbReference>
<keyword evidence="4 9" id="KW-1133">Transmembrane helix</keyword>